<dbReference type="Proteomes" id="UP001519307">
    <property type="component" value="Unassembled WGS sequence"/>
</dbReference>
<gene>
    <name evidence="1" type="ORF">J2Z42_000126</name>
</gene>
<sequence>MWKSSFLELKGENITYIKKHRGIFENNKINKRIFNINEFKKIKINLKHKRVYILVHGEKVYVENFIMPKLKEKYLYNLIEEKLKEKFKNIDNIMFSYKILSDNGHNLHIMVFCMNWNNVELLKNFIKNKTEVKGILPVQFYALNRYAKNIKENNYIFAAFFDKIIYFLACQKEKVVFNELFEIQCKEDFMYYFDEFNLKLKLLIPGIDFKNIEFLNLPYKDVIGGIYKKYKCNDLGEMSI</sequence>
<dbReference type="EMBL" id="JAGGLM010000001">
    <property type="protein sequence ID" value="MBP2031461.1"/>
    <property type="molecule type" value="Genomic_DNA"/>
</dbReference>
<name>A0ABS4KQ11_9CLOT</name>
<keyword evidence="2" id="KW-1185">Reference proteome</keyword>
<protein>
    <submittedName>
        <fullName evidence="1">Uncharacterized protein</fullName>
    </submittedName>
</protein>
<dbReference type="RefSeq" id="WP_342589978.1">
    <property type="nucleotide sequence ID" value="NZ_JAGGLM010000001.1"/>
</dbReference>
<evidence type="ECO:0000313" key="1">
    <source>
        <dbReference type="EMBL" id="MBP2031461.1"/>
    </source>
</evidence>
<proteinExistence type="predicted"/>
<accession>A0ABS4KQ11</accession>
<evidence type="ECO:0000313" key="2">
    <source>
        <dbReference type="Proteomes" id="UP001519307"/>
    </source>
</evidence>
<organism evidence="1 2">
    <name type="scientific">Clostridium algifaecis</name>
    <dbReference type="NCBI Taxonomy" id="1472040"/>
    <lineage>
        <taxon>Bacteria</taxon>
        <taxon>Bacillati</taxon>
        <taxon>Bacillota</taxon>
        <taxon>Clostridia</taxon>
        <taxon>Eubacteriales</taxon>
        <taxon>Clostridiaceae</taxon>
        <taxon>Clostridium</taxon>
    </lineage>
</organism>
<reference evidence="1 2" key="1">
    <citation type="submission" date="2021-03" db="EMBL/GenBank/DDBJ databases">
        <title>Genomic Encyclopedia of Type Strains, Phase IV (KMG-IV): sequencing the most valuable type-strain genomes for metagenomic binning, comparative biology and taxonomic classification.</title>
        <authorList>
            <person name="Goeker M."/>
        </authorList>
    </citation>
    <scope>NUCLEOTIDE SEQUENCE [LARGE SCALE GENOMIC DNA]</scope>
    <source>
        <strain evidence="1 2">DSM 28783</strain>
    </source>
</reference>
<comment type="caution">
    <text evidence="1">The sequence shown here is derived from an EMBL/GenBank/DDBJ whole genome shotgun (WGS) entry which is preliminary data.</text>
</comment>